<organism evidence="2 3">
    <name type="scientific">Stylosanthes scabra</name>
    <dbReference type="NCBI Taxonomy" id="79078"/>
    <lineage>
        <taxon>Eukaryota</taxon>
        <taxon>Viridiplantae</taxon>
        <taxon>Streptophyta</taxon>
        <taxon>Embryophyta</taxon>
        <taxon>Tracheophyta</taxon>
        <taxon>Spermatophyta</taxon>
        <taxon>Magnoliopsida</taxon>
        <taxon>eudicotyledons</taxon>
        <taxon>Gunneridae</taxon>
        <taxon>Pentapetalae</taxon>
        <taxon>rosids</taxon>
        <taxon>fabids</taxon>
        <taxon>Fabales</taxon>
        <taxon>Fabaceae</taxon>
        <taxon>Papilionoideae</taxon>
        <taxon>50 kb inversion clade</taxon>
        <taxon>dalbergioids sensu lato</taxon>
        <taxon>Dalbergieae</taxon>
        <taxon>Pterocarpus clade</taxon>
        <taxon>Stylosanthes</taxon>
    </lineage>
</organism>
<evidence type="ECO:0000313" key="2">
    <source>
        <dbReference type="EMBL" id="MED6178403.1"/>
    </source>
</evidence>
<evidence type="ECO:0000313" key="3">
    <source>
        <dbReference type="Proteomes" id="UP001341840"/>
    </source>
</evidence>
<dbReference type="SMART" id="SM00220">
    <property type="entry name" value="S_TKc"/>
    <property type="match status" value="1"/>
</dbReference>
<dbReference type="Gene3D" id="1.10.510.10">
    <property type="entry name" value="Transferase(Phosphotransferase) domain 1"/>
    <property type="match status" value="1"/>
</dbReference>
<proteinExistence type="predicted"/>
<feature type="domain" description="Protein kinase" evidence="1">
    <location>
        <begin position="1"/>
        <end position="227"/>
    </location>
</feature>
<dbReference type="PROSITE" id="PS50011">
    <property type="entry name" value="PROTEIN_KINASE_DOM"/>
    <property type="match status" value="1"/>
</dbReference>
<dbReference type="InterPro" id="IPR000719">
    <property type="entry name" value="Prot_kinase_dom"/>
</dbReference>
<comment type="caution">
    <text evidence="2">The sequence shown here is derived from an EMBL/GenBank/DDBJ whole genome shotgun (WGS) entry which is preliminary data.</text>
</comment>
<dbReference type="InterPro" id="IPR008271">
    <property type="entry name" value="Ser/Thr_kinase_AS"/>
</dbReference>
<dbReference type="InterPro" id="IPR011009">
    <property type="entry name" value="Kinase-like_dom_sf"/>
</dbReference>
<evidence type="ECO:0000259" key="1">
    <source>
        <dbReference type="PROSITE" id="PS50011"/>
    </source>
</evidence>
<dbReference type="PANTHER" id="PTHR48055">
    <property type="entry name" value="LEUCINE-RICH REPEAT RECEPTOR PROTEIN KINASE EMS1"/>
    <property type="match status" value="1"/>
</dbReference>
<dbReference type="Pfam" id="PF00069">
    <property type="entry name" value="Pkinase"/>
    <property type="match status" value="1"/>
</dbReference>
<dbReference type="InterPro" id="IPR051564">
    <property type="entry name" value="LRR_receptor-like_kinase"/>
</dbReference>
<sequence>MSNGSLETLLHNNAEDRESTNLNLNFIQRVNIALDLAFALDYLHNDLEEAVVHCDIKPSNVLLDDDMVAHLGDFGLARLIHGATSRSSSGQGSSFAIKGTVGYIPPEYGGGGSVSREGDMYSYGILLLEMLAGKRPTDSMFGEGLNLRSFCNMATAEGIIEIVNSRLLIPIDEQDQGRRVITRKQNMEDTIGECLVLFARIGIACSEESPSHRMGIKDVIVELHAIKQKLLCCFHKDELLSLIGFIRVGLLCKYPFVALYELLCV</sequence>
<reference evidence="2 3" key="1">
    <citation type="journal article" date="2023" name="Plants (Basel)">
        <title>Bridging the Gap: Combining Genomics and Transcriptomics Approaches to Understand Stylosanthes scabra, an Orphan Legume from the Brazilian Caatinga.</title>
        <authorList>
            <person name="Ferreira-Neto J.R.C."/>
            <person name="da Silva M.D."/>
            <person name="Binneck E."/>
            <person name="de Melo N.F."/>
            <person name="da Silva R.H."/>
            <person name="de Melo A.L.T.M."/>
            <person name="Pandolfi V."/>
            <person name="Bustamante F.O."/>
            <person name="Brasileiro-Vidal A.C."/>
            <person name="Benko-Iseppon A.M."/>
        </authorList>
    </citation>
    <scope>NUCLEOTIDE SEQUENCE [LARGE SCALE GENOMIC DNA]</scope>
    <source>
        <tissue evidence="2">Leaves</tissue>
    </source>
</reference>
<accession>A0ABU6W295</accession>
<gene>
    <name evidence="2" type="ORF">PIB30_107243</name>
</gene>
<protein>
    <recommendedName>
        <fullName evidence="1">Protein kinase domain-containing protein</fullName>
    </recommendedName>
</protein>
<feature type="non-terminal residue" evidence="2">
    <location>
        <position position="265"/>
    </location>
</feature>
<name>A0ABU6W295_9FABA</name>
<dbReference type="PROSITE" id="PS00108">
    <property type="entry name" value="PROTEIN_KINASE_ST"/>
    <property type="match status" value="1"/>
</dbReference>
<dbReference type="PANTHER" id="PTHR48055:SF57">
    <property type="entry name" value="PROTEIN KINASE DOMAIN-CONTAINING PROTEIN"/>
    <property type="match status" value="1"/>
</dbReference>
<keyword evidence="3" id="KW-1185">Reference proteome</keyword>
<dbReference type="EMBL" id="JASCZI010155524">
    <property type="protein sequence ID" value="MED6178403.1"/>
    <property type="molecule type" value="Genomic_DNA"/>
</dbReference>
<dbReference type="SUPFAM" id="SSF56112">
    <property type="entry name" value="Protein kinase-like (PK-like)"/>
    <property type="match status" value="1"/>
</dbReference>
<dbReference type="Proteomes" id="UP001341840">
    <property type="component" value="Unassembled WGS sequence"/>
</dbReference>